<protein>
    <submittedName>
        <fullName evidence="1">2882_t:CDS:1</fullName>
    </submittedName>
</protein>
<dbReference type="EMBL" id="CAJVPW010048606">
    <property type="protein sequence ID" value="CAG8761534.1"/>
    <property type="molecule type" value="Genomic_DNA"/>
</dbReference>
<dbReference type="Proteomes" id="UP000789366">
    <property type="component" value="Unassembled WGS sequence"/>
</dbReference>
<feature type="non-terminal residue" evidence="1">
    <location>
        <position position="1"/>
    </location>
</feature>
<reference evidence="1" key="1">
    <citation type="submission" date="2021-06" db="EMBL/GenBank/DDBJ databases">
        <authorList>
            <person name="Kallberg Y."/>
            <person name="Tangrot J."/>
            <person name="Rosling A."/>
        </authorList>
    </citation>
    <scope>NUCLEOTIDE SEQUENCE</scope>
    <source>
        <strain evidence="1">28 12/20/2015</strain>
    </source>
</reference>
<comment type="caution">
    <text evidence="1">The sequence shown here is derived from an EMBL/GenBank/DDBJ whole genome shotgun (WGS) entry which is preliminary data.</text>
</comment>
<evidence type="ECO:0000313" key="1">
    <source>
        <dbReference type="EMBL" id="CAG8761534.1"/>
    </source>
</evidence>
<feature type="non-terminal residue" evidence="1">
    <location>
        <position position="48"/>
    </location>
</feature>
<keyword evidence="2" id="KW-1185">Reference proteome</keyword>
<evidence type="ECO:0000313" key="2">
    <source>
        <dbReference type="Proteomes" id="UP000789366"/>
    </source>
</evidence>
<sequence>PNDDFKAGTHYFKRRFQRLNRSDSKEIYPHFTNATDTNLLRHIMGSVT</sequence>
<organism evidence="1 2">
    <name type="scientific">Cetraspora pellucida</name>
    <dbReference type="NCBI Taxonomy" id="1433469"/>
    <lineage>
        <taxon>Eukaryota</taxon>
        <taxon>Fungi</taxon>
        <taxon>Fungi incertae sedis</taxon>
        <taxon>Mucoromycota</taxon>
        <taxon>Glomeromycotina</taxon>
        <taxon>Glomeromycetes</taxon>
        <taxon>Diversisporales</taxon>
        <taxon>Gigasporaceae</taxon>
        <taxon>Cetraspora</taxon>
    </lineage>
</organism>
<proteinExistence type="predicted"/>
<name>A0ACA9QPR2_9GLOM</name>
<accession>A0ACA9QPR2</accession>
<gene>
    <name evidence="1" type="ORF">SPELUC_LOCUS15169</name>
</gene>